<dbReference type="Proteomes" id="UP001162640">
    <property type="component" value="Unassembled WGS sequence"/>
</dbReference>
<feature type="region of interest" description="Disordered" evidence="1">
    <location>
        <begin position="397"/>
        <end position="417"/>
    </location>
</feature>
<name>A0A9W7BJ53_9STRA</name>
<dbReference type="AlphaFoldDB" id="A0A9W7BJ53"/>
<dbReference type="GO" id="GO:0006281">
    <property type="term" value="P:DNA repair"/>
    <property type="evidence" value="ECO:0007669"/>
    <property type="project" value="InterPro"/>
</dbReference>
<dbReference type="EMBL" id="BLQM01000488">
    <property type="protein sequence ID" value="GMH92171.1"/>
    <property type="molecule type" value="Genomic_DNA"/>
</dbReference>
<dbReference type="Gene3D" id="3.30.70.270">
    <property type="match status" value="1"/>
</dbReference>
<organism evidence="3 4">
    <name type="scientific">Triparma laevis f. inornata</name>
    <dbReference type="NCBI Taxonomy" id="1714386"/>
    <lineage>
        <taxon>Eukaryota</taxon>
        <taxon>Sar</taxon>
        <taxon>Stramenopiles</taxon>
        <taxon>Ochrophyta</taxon>
        <taxon>Bolidophyceae</taxon>
        <taxon>Parmales</taxon>
        <taxon>Triparmaceae</taxon>
        <taxon>Triparma</taxon>
    </lineage>
</organism>
<dbReference type="InterPro" id="IPR036775">
    <property type="entry name" value="DNA_pol_Y-fam_lit_finger_sf"/>
</dbReference>
<dbReference type="SUPFAM" id="SSF56672">
    <property type="entry name" value="DNA/RNA polymerases"/>
    <property type="match status" value="1"/>
</dbReference>
<dbReference type="Gene3D" id="3.30.1490.100">
    <property type="entry name" value="DNA polymerase, Y-family, little finger domain"/>
    <property type="match status" value="1"/>
</dbReference>
<gene>
    <name evidence="3" type="ORF">TL16_g12269</name>
</gene>
<evidence type="ECO:0000313" key="4">
    <source>
        <dbReference type="Proteomes" id="UP001162640"/>
    </source>
</evidence>
<dbReference type="InterPro" id="IPR043128">
    <property type="entry name" value="Rev_trsase/Diguanyl_cyclase"/>
</dbReference>
<dbReference type="PROSITE" id="PS50173">
    <property type="entry name" value="UMUC"/>
    <property type="match status" value="1"/>
</dbReference>
<dbReference type="InterPro" id="IPR043502">
    <property type="entry name" value="DNA/RNA_pol_sf"/>
</dbReference>
<feature type="region of interest" description="Disordered" evidence="1">
    <location>
        <begin position="43"/>
        <end position="62"/>
    </location>
</feature>
<reference evidence="4" key="1">
    <citation type="journal article" date="2023" name="Commun. Biol.">
        <title>Genome analysis of Parmales, the sister group of diatoms, reveals the evolutionary specialization of diatoms from phago-mixotrophs to photoautotrophs.</title>
        <authorList>
            <person name="Ban H."/>
            <person name="Sato S."/>
            <person name="Yoshikawa S."/>
            <person name="Yamada K."/>
            <person name="Nakamura Y."/>
            <person name="Ichinomiya M."/>
            <person name="Sato N."/>
            <person name="Blanc-Mathieu R."/>
            <person name="Endo H."/>
            <person name="Kuwata A."/>
            <person name="Ogata H."/>
        </authorList>
    </citation>
    <scope>NUCLEOTIDE SEQUENCE [LARGE SCALE GENOMIC DNA]</scope>
</reference>
<accession>A0A9W7BJ53</accession>
<protein>
    <recommendedName>
        <fullName evidence="2">UmuC domain-containing protein</fullName>
    </recommendedName>
</protein>
<evidence type="ECO:0000313" key="3">
    <source>
        <dbReference type="EMBL" id="GMH92171.1"/>
    </source>
</evidence>
<feature type="compositionally biased region" description="Polar residues" evidence="1">
    <location>
        <begin position="43"/>
        <end position="55"/>
    </location>
</feature>
<dbReference type="GO" id="GO:0003684">
    <property type="term" value="F:damaged DNA binding"/>
    <property type="evidence" value="ECO:0007669"/>
    <property type="project" value="InterPro"/>
</dbReference>
<evidence type="ECO:0000256" key="1">
    <source>
        <dbReference type="SAM" id="MobiDB-lite"/>
    </source>
</evidence>
<dbReference type="InterPro" id="IPR001126">
    <property type="entry name" value="UmuC"/>
</dbReference>
<dbReference type="Gene3D" id="3.40.1170.60">
    <property type="match status" value="1"/>
</dbReference>
<dbReference type="PANTHER" id="PTHR46404">
    <property type="entry name" value="DNA POLYMERASE IOTA"/>
    <property type="match status" value="1"/>
</dbReference>
<proteinExistence type="predicted"/>
<dbReference type="Pfam" id="PF11799">
    <property type="entry name" value="IMS_C"/>
    <property type="match status" value="1"/>
</dbReference>
<dbReference type="PANTHER" id="PTHR46404:SF1">
    <property type="entry name" value="DNA POLYMERASE IOTA"/>
    <property type="match status" value="1"/>
</dbReference>
<comment type="caution">
    <text evidence="3">The sequence shown here is derived from an EMBL/GenBank/DDBJ whole genome shotgun (WGS) entry which is preliminary data.</text>
</comment>
<dbReference type="Pfam" id="PF00817">
    <property type="entry name" value="IMS"/>
    <property type="match status" value="1"/>
</dbReference>
<feature type="domain" description="UmuC" evidence="2">
    <location>
        <begin position="71"/>
        <end position="266"/>
    </location>
</feature>
<dbReference type="InterPro" id="IPR017961">
    <property type="entry name" value="DNA_pol_Y-fam_little_finger"/>
</dbReference>
<evidence type="ECO:0000259" key="2">
    <source>
        <dbReference type="PROSITE" id="PS50173"/>
    </source>
</evidence>
<sequence>MDLWPPQLSTAALSLHPTIMSDSSDDEEEQEILLSDIREVTQDSTSKAVSKTTAPSARIPPLTSKPHHRAILHVDVDCFYAQSIFVRYYDSGESVDPPPQPAIAVQQKHIVVTCNYPARALGVGKLTKIEDAKALERKGLCKVHDGSDLTDFREDSFTIYETVRRFFREKGEPFQAYKSGMDEYNVDVTDLVGGRGDVVLLELANELRRFIFKTTRFSTSVGAGPNIMLAKMAANEKKPYGGYFFSLEEGRNKLKDMPLRALPGLGRASLKLMQDKIRAMNGIKEENTLLVRHLLTSATGVLCGAGLDRADVLKFKECGSGVDRRVVEDDEFKDKKRSGIEQSFRRGTLTEITLVRVEIKTLAQRLLKLIDEENTRFKGGTRVGKNLVVTIRDRGEDGKSSYSVKRKSKSAPWPGNDREKVATAANRLFDVLIEKNYSNEAQFNITLINLAVEWADSTSTKRGVQNIEGFFATKPSPEKRSKYIN</sequence>